<sequence length="173" mass="18971">MWINAADLQEKEALRTLSGIPATVEKVHNFLGEAPMRDLTIAEVHTYYVIAGTTPVLVHNCGGAIVDPGKFDYMFGNVASNSHNAARSAQNQAQFARVGVYNNAEGRGLLQSHFDEVVGSDSNILRTFKNEHGEFQIRDSLFAGPGGFLHLETTWQVTGDRLRMTTVIPRGGR</sequence>
<organism evidence="1 2">
    <name type="scientific">Micromonospora haikouensis</name>
    <dbReference type="NCBI Taxonomy" id="686309"/>
    <lineage>
        <taxon>Bacteria</taxon>
        <taxon>Bacillati</taxon>
        <taxon>Actinomycetota</taxon>
        <taxon>Actinomycetes</taxon>
        <taxon>Micromonosporales</taxon>
        <taxon>Micromonosporaceae</taxon>
        <taxon>Micromonospora</taxon>
    </lineage>
</organism>
<dbReference type="CDD" id="cd20724">
    <property type="entry name" value="CdiA-CT_Kp342-like"/>
    <property type="match status" value="1"/>
</dbReference>
<dbReference type="InterPro" id="IPR030934">
    <property type="entry name" value="Intein_C"/>
</dbReference>
<reference evidence="1 2" key="1">
    <citation type="submission" date="2016-06" db="EMBL/GenBank/DDBJ databases">
        <authorList>
            <person name="Kjaerup R.B."/>
            <person name="Dalgaard T.S."/>
            <person name="Juul-Madsen H.R."/>
        </authorList>
    </citation>
    <scope>NUCLEOTIDE SEQUENCE [LARGE SCALE GENOMIC DNA]</scope>
    <source>
        <strain evidence="1 2">DSM 45626</strain>
    </source>
</reference>
<proteinExistence type="predicted"/>
<dbReference type="NCBIfam" id="TIGR01443">
    <property type="entry name" value="intein_Cterm"/>
    <property type="match status" value="1"/>
</dbReference>
<dbReference type="Proteomes" id="UP000199375">
    <property type="component" value="Unassembled WGS sequence"/>
</dbReference>
<dbReference type="EMBL" id="FMCW01000088">
    <property type="protein sequence ID" value="SCF24176.1"/>
    <property type="molecule type" value="Genomic_DNA"/>
</dbReference>
<name>A0A1C4YU55_9ACTN</name>
<accession>A0A1C4YU55</accession>
<dbReference type="AlphaFoldDB" id="A0A1C4YU55"/>
<gene>
    <name evidence="1" type="ORF">GA0070558_1881</name>
</gene>
<dbReference type="Gene3D" id="2.170.16.10">
    <property type="entry name" value="Hedgehog/Intein (Hint) domain"/>
    <property type="match status" value="1"/>
</dbReference>
<evidence type="ECO:0000313" key="2">
    <source>
        <dbReference type="Proteomes" id="UP000199375"/>
    </source>
</evidence>
<evidence type="ECO:0000313" key="1">
    <source>
        <dbReference type="EMBL" id="SCF24176.1"/>
    </source>
</evidence>
<protein>
    <submittedName>
        <fullName evidence="1">Intein C-terminal splicing region</fullName>
    </submittedName>
</protein>